<gene>
    <name evidence="1" type="ORF">FBZ89_12353</name>
</gene>
<name>A0A560ETZ4_9PROT</name>
<sequence length="29" mass="3167">MIKEKPSTRGIFGPCVDAASTYSTTRTFT</sequence>
<evidence type="ECO:0000313" key="1">
    <source>
        <dbReference type="EMBL" id="TWB12840.1"/>
    </source>
</evidence>
<comment type="caution">
    <text evidence="1">The sequence shown here is derived from an EMBL/GenBank/DDBJ whole genome shotgun (WGS) entry which is preliminary data.</text>
</comment>
<dbReference type="EMBL" id="VITN01000023">
    <property type="protein sequence ID" value="TWB12840.1"/>
    <property type="molecule type" value="Genomic_DNA"/>
</dbReference>
<dbReference type="AlphaFoldDB" id="A0A560ETZ4"/>
<reference evidence="1 2" key="1">
    <citation type="submission" date="2019-06" db="EMBL/GenBank/DDBJ databases">
        <title>Genomic Encyclopedia of Type Strains, Phase IV (KMG-V): Genome sequencing to study the core and pangenomes of soil and plant-associated prokaryotes.</title>
        <authorList>
            <person name="Whitman W."/>
        </authorList>
    </citation>
    <scope>NUCLEOTIDE SEQUENCE [LARGE SCALE GENOMIC DNA]</scope>
    <source>
        <strain evidence="1 2">BR 11880</strain>
    </source>
</reference>
<dbReference type="Proteomes" id="UP000319859">
    <property type="component" value="Unassembled WGS sequence"/>
</dbReference>
<organism evidence="1 2">
    <name type="scientific">Nitrospirillum amazonense</name>
    <dbReference type="NCBI Taxonomy" id="28077"/>
    <lineage>
        <taxon>Bacteria</taxon>
        <taxon>Pseudomonadati</taxon>
        <taxon>Pseudomonadota</taxon>
        <taxon>Alphaproteobacteria</taxon>
        <taxon>Rhodospirillales</taxon>
        <taxon>Azospirillaceae</taxon>
        <taxon>Nitrospirillum</taxon>
    </lineage>
</organism>
<protein>
    <submittedName>
        <fullName evidence="1">Uncharacterized protein</fullName>
    </submittedName>
</protein>
<evidence type="ECO:0000313" key="2">
    <source>
        <dbReference type="Proteomes" id="UP000319859"/>
    </source>
</evidence>
<proteinExistence type="predicted"/>
<accession>A0A560ETZ4</accession>